<keyword evidence="3" id="KW-1185">Reference proteome</keyword>
<accession>A0A4R4DR66</accession>
<dbReference type="OrthoDB" id="7283944at2"/>
<feature type="chain" id="PRO_5020853163" description="Phosphate starvation-inducible protein PsiF" evidence="1">
    <location>
        <begin position="21"/>
        <end position="71"/>
    </location>
</feature>
<protein>
    <recommendedName>
        <fullName evidence="4">Phosphate starvation-inducible protein PsiF</fullName>
    </recommendedName>
</protein>
<dbReference type="AlphaFoldDB" id="A0A4R4DR66"/>
<dbReference type="Proteomes" id="UP000295023">
    <property type="component" value="Unassembled WGS sequence"/>
</dbReference>
<name>A0A4R4DR66_9PROT</name>
<keyword evidence="1" id="KW-0732">Signal</keyword>
<reference evidence="2 3" key="1">
    <citation type="submission" date="2019-03" db="EMBL/GenBank/DDBJ databases">
        <title>Paracraurococcus aquatilis NE82 genome sequence.</title>
        <authorList>
            <person name="Zhao Y."/>
            <person name="Du Z."/>
        </authorList>
    </citation>
    <scope>NUCLEOTIDE SEQUENCE [LARGE SCALE GENOMIC DNA]</scope>
    <source>
        <strain evidence="2 3">NE82</strain>
    </source>
</reference>
<evidence type="ECO:0000313" key="2">
    <source>
        <dbReference type="EMBL" id="TCZ63535.1"/>
    </source>
</evidence>
<organism evidence="2 3">
    <name type="scientific">Roseicella aquatilis</name>
    <dbReference type="NCBI Taxonomy" id="2527868"/>
    <lineage>
        <taxon>Bacteria</taxon>
        <taxon>Pseudomonadati</taxon>
        <taxon>Pseudomonadota</taxon>
        <taxon>Alphaproteobacteria</taxon>
        <taxon>Acetobacterales</taxon>
        <taxon>Roseomonadaceae</taxon>
        <taxon>Roseicella</taxon>
    </lineage>
</organism>
<dbReference type="InterPro" id="IPR011690">
    <property type="entry name" value="P_starv_induced_PsiF"/>
</dbReference>
<dbReference type="Pfam" id="PF07769">
    <property type="entry name" value="PsiF_repeat"/>
    <property type="match status" value="1"/>
</dbReference>
<evidence type="ECO:0000256" key="1">
    <source>
        <dbReference type="SAM" id="SignalP"/>
    </source>
</evidence>
<evidence type="ECO:0000313" key="3">
    <source>
        <dbReference type="Proteomes" id="UP000295023"/>
    </source>
</evidence>
<dbReference type="EMBL" id="SKBM01000007">
    <property type="protein sequence ID" value="TCZ63535.1"/>
    <property type="molecule type" value="Genomic_DNA"/>
</dbReference>
<evidence type="ECO:0008006" key="4">
    <source>
        <dbReference type="Google" id="ProtNLM"/>
    </source>
</evidence>
<proteinExistence type="predicted"/>
<sequence>MRRLALSLALLSLAALPATAAEPKPKREPSAAQLAQYEKMRRCNATAKERALKGEPRKTFMKGCLSKNPAG</sequence>
<gene>
    <name evidence="2" type="ORF">EXY23_09065</name>
</gene>
<dbReference type="RefSeq" id="WP_132287364.1">
    <property type="nucleotide sequence ID" value="NZ_SKBM01000007.1"/>
</dbReference>
<comment type="caution">
    <text evidence="2">The sequence shown here is derived from an EMBL/GenBank/DDBJ whole genome shotgun (WGS) entry which is preliminary data.</text>
</comment>
<feature type="signal peptide" evidence="1">
    <location>
        <begin position="1"/>
        <end position="20"/>
    </location>
</feature>